<dbReference type="InterPro" id="IPR058245">
    <property type="entry name" value="NreC/VraR/RcsB-like_REC"/>
</dbReference>
<proteinExistence type="predicted"/>
<dbReference type="InterPro" id="IPR000792">
    <property type="entry name" value="Tscrpt_reg_LuxR_C"/>
</dbReference>
<dbReference type="Gene3D" id="3.40.50.2300">
    <property type="match status" value="1"/>
</dbReference>
<dbReference type="Pfam" id="PF00196">
    <property type="entry name" value="GerE"/>
    <property type="match status" value="1"/>
</dbReference>
<dbReference type="RefSeq" id="WP_006503251.1">
    <property type="nucleotide sequence ID" value="NZ_BAGZ01000009.1"/>
</dbReference>
<sequence length="220" mass="23881">MIRVVLADDQALFRAGIAMLLRSQPDMDVVDECADGAQAVRSAARHQPDVMLMDVRMPTMDGIEATRRITAATSPATDNGASCPRVLVLTTFDLDDSVTAAIAAGASGFILKSSQPEFVLAAIRAVAAGDQIVSAGALRRLLEHTHTPVQRTPDERHHRLTPREKEIFLHAARGLSNAEISALEVLSEATVKTHISRILTKMGLRDRIQLVIYAYEHGLI</sequence>
<dbReference type="InterPro" id="IPR011006">
    <property type="entry name" value="CheY-like_superfamily"/>
</dbReference>
<gene>
    <name evidence="8" type="ORF">AUCHE_09_01010</name>
</gene>
<dbReference type="CDD" id="cd06170">
    <property type="entry name" value="LuxR_C_like"/>
    <property type="match status" value="1"/>
</dbReference>
<dbReference type="PANTHER" id="PTHR43214">
    <property type="entry name" value="TWO-COMPONENT RESPONSE REGULATOR"/>
    <property type="match status" value="1"/>
</dbReference>
<name>K6UMX5_9MICO</name>
<dbReference type="PANTHER" id="PTHR43214:SF24">
    <property type="entry name" value="TRANSCRIPTIONAL REGULATORY PROTEIN NARL-RELATED"/>
    <property type="match status" value="1"/>
</dbReference>
<evidence type="ECO:0000259" key="6">
    <source>
        <dbReference type="PROSITE" id="PS50043"/>
    </source>
</evidence>
<dbReference type="GO" id="GO:0006355">
    <property type="term" value="P:regulation of DNA-templated transcription"/>
    <property type="evidence" value="ECO:0007669"/>
    <property type="project" value="InterPro"/>
</dbReference>
<dbReference type="SUPFAM" id="SSF52172">
    <property type="entry name" value="CheY-like"/>
    <property type="match status" value="1"/>
</dbReference>
<dbReference type="CDD" id="cd17535">
    <property type="entry name" value="REC_NarL-like"/>
    <property type="match status" value="1"/>
</dbReference>
<dbReference type="eggNOG" id="COG2197">
    <property type="taxonomic scope" value="Bacteria"/>
</dbReference>
<dbReference type="SMART" id="SM00448">
    <property type="entry name" value="REC"/>
    <property type="match status" value="1"/>
</dbReference>
<dbReference type="OrthoDB" id="9808843at2"/>
<dbReference type="InterPro" id="IPR039420">
    <property type="entry name" value="WalR-like"/>
</dbReference>
<dbReference type="SMART" id="SM00421">
    <property type="entry name" value="HTH_LUXR"/>
    <property type="match status" value="1"/>
</dbReference>
<dbReference type="InterPro" id="IPR001789">
    <property type="entry name" value="Sig_transdc_resp-reg_receiver"/>
</dbReference>
<organism evidence="8 9">
    <name type="scientific">Austwickia chelonae NBRC 105200</name>
    <dbReference type="NCBI Taxonomy" id="1184607"/>
    <lineage>
        <taxon>Bacteria</taxon>
        <taxon>Bacillati</taxon>
        <taxon>Actinomycetota</taxon>
        <taxon>Actinomycetes</taxon>
        <taxon>Micrococcales</taxon>
        <taxon>Dermatophilaceae</taxon>
        <taxon>Austwickia</taxon>
    </lineage>
</organism>
<evidence type="ECO:0000259" key="7">
    <source>
        <dbReference type="PROSITE" id="PS50110"/>
    </source>
</evidence>
<keyword evidence="4" id="KW-0804">Transcription</keyword>
<evidence type="ECO:0000256" key="1">
    <source>
        <dbReference type="ARBA" id="ARBA00022553"/>
    </source>
</evidence>
<dbReference type="GO" id="GO:0003677">
    <property type="term" value="F:DNA binding"/>
    <property type="evidence" value="ECO:0007669"/>
    <property type="project" value="UniProtKB-KW"/>
</dbReference>
<evidence type="ECO:0000313" key="9">
    <source>
        <dbReference type="Proteomes" id="UP000008495"/>
    </source>
</evidence>
<evidence type="ECO:0000256" key="2">
    <source>
        <dbReference type="ARBA" id="ARBA00023015"/>
    </source>
</evidence>
<keyword evidence="2" id="KW-0805">Transcription regulation</keyword>
<comment type="caution">
    <text evidence="8">The sequence shown here is derived from an EMBL/GenBank/DDBJ whole genome shotgun (WGS) entry which is preliminary data.</text>
</comment>
<dbReference type="PROSITE" id="PS50043">
    <property type="entry name" value="HTH_LUXR_2"/>
    <property type="match status" value="1"/>
</dbReference>
<reference evidence="8 9" key="1">
    <citation type="submission" date="2012-08" db="EMBL/GenBank/DDBJ databases">
        <title>Whole genome shotgun sequence of Austwickia chelonae NBRC 105200.</title>
        <authorList>
            <person name="Yoshida I."/>
            <person name="Hosoyama A."/>
            <person name="Tsuchikane K."/>
            <person name="Katsumata H."/>
            <person name="Ando Y."/>
            <person name="Ohji S."/>
            <person name="Hamada M."/>
            <person name="Tamura T."/>
            <person name="Yamazoe A."/>
            <person name="Yamazaki S."/>
            <person name="Fujita N."/>
        </authorList>
    </citation>
    <scope>NUCLEOTIDE SEQUENCE [LARGE SCALE GENOMIC DNA]</scope>
    <source>
        <strain evidence="8 9">NBRC 105200</strain>
    </source>
</reference>
<evidence type="ECO:0000256" key="5">
    <source>
        <dbReference type="PROSITE-ProRule" id="PRU00169"/>
    </source>
</evidence>
<protein>
    <submittedName>
        <fullName evidence="8">Putative two-component response regulator</fullName>
    </submittedName>
</protein>
<evidence type="ECO:0000256" key="4">
    <source>
        <dbReference type="ARBA" id="ARBA00023163"/>
    </source>
</evidence>
<dbReference type="PRINTS" id="PR00038">
    <property type="entry name" value="HTHLUXR"/>
</dbReference>
<keyword evidence="3" id="KW-0238">DNA-binding</keyword>
<feature type="domain" description="Response regulatory" evidence="7">
    <location>
        <begin position="3"/>
        <end position="127"/>
    </location>
</feature>
<evidence type="ECO:0000256" key="3">
    <source>
        <dbReference type="ARBA" id="ARBA00023125"/>
    </source>
</evidence>
<feature type="domain" description="HTH luxR-type" evidence="6">
    <location>
        <begin position="153"/>
        <end position="218"/>
    </location>
</feature>
<dbReference type="InterPro" id="IPR016032">
    <property type="entry name" value="Sig_transdc_resp-reg_C-effctor"/>
</dbReference>
<feature type="modified residue" description="4-aspartylphosphate" evidence="5">
    <location>
        <position position="54"/>
    </location>
</feature>
<dbReference type="Proteomes" id="UP000008495">
    <property type="component" value="Unassembled WGS sequence"/>
</dbReference>
<dbReference type="EMBL" id="BAGZ01000009">
    <property type="protein sequence ID" value="GAB78496.1"/>
    <property type="molecule type" value="Genomic_DNA"/>
</dbReference>
<dbReference type="STRING" id="100225.SAMN05421595_2767"/>
<keyword evidence="1 5" id="KW-0597">Phosphoprotein</keyword>
<dbReference type="SUPFAM" id="SSF46894">
    <property type="entry name" value="C-terminal effector domain of the bipartite response regulators"/>
    <property type="match status" value="1"/>
</dbReference>
<evidence type="ECO:0000313" key="8">
    <source>
        <dbReference type="EMBL" id="GAB78496.1"/>
    </source>
</evidence>
<dbReference type="PROSITE" id="PS50110">
    <property type="entry name" value="RESPONSE_REGULATORY"/>
    <property type="match status" value="1"/>
</dbReference>
<dbReference type="Pfam" id="PF00072">
    <property type="entry name" value="Response_reg"/>
    <property type="match status" value="1"/>
</dbReference>
<dbReference type="GO" id="GO:0000160">
    <property type="term" value="P:phosphorelay signal transduction system"/>
    <property type="evidence" value="ECO:0007669"/>
    <property type="project" value="InterPro"/>
</dbReference>
<dbReference type="AlphaFoldDB" id="K6UMX5"/>
<accession>K6UMX5</accession>
<keyword evidence="9" id="KW-1185">Reference proteome</keyword>